<evidence type="ECO:0000256" key="4">
    <source>
        <dbReference type="PROSITE-ProRule" id="PRU00125"/>
    </source>
</evidence>
<feature type="compositionally biased region" description="Low complexity" evidence="5">
    <location>
        <begin position="585"/>
        <end position="598"/>
    </location>
</feature>
<dbReference type="InterPro" id="IPR001781">
    <property type="entry name" value="Znf_LIM"/>
</dbReference>
<organism evidence="8 9">
    <name type="scientific">Schizosaccharomyces osmophilus</name>
    <dbReference type="NCBI Taxonomy" id="2545709"/>
    <lineage>
        <taxon>Eukaryota</taxon>
        <taxon>Fungi</taxon>
        <taxon>Dikarya</taxon>
        <taxon>Ascomycota</taxon>
        <taxon>Taphrinomycotina</taxon>
        <taxon>Schizosaccharomycetes</taxon>
        <taxon>Schizosaccharomycetales</taxon>
        <taxon>Schizosaccharomycetaceae</taxon>
        <taxon>Schizosaccharomyces</taxon>
    </lineage>
</organism>
<dbReference type="GeneID" id="80876641"/>
<keyword evidence="1" id="KW-0343">GTPase activation</keyword>
<keyword evidence="4" id="KW-0440">LIM domain</keyword>
<dbReference type="PROSITE" id="PS50238">
    <property type="entry name" value="RHOGAP"/>
    <property type="match status" value="1"/>
</dbReference>
<dbReference type="SUPFAM" id="SSF48350">
    <property type="entry name" value="GTPase activation domain, GAP"/>
    <property type="match status" value="1"/>
</dbReference>
<evidence type="ECO:0000256" key="3">
    <source>
        <dbReference type="ARBA" id="ARBA00022833"/>
    </source>
</evidence>
<dbReference type="Pfam" id="PF00620">
    <property type="entry name" value="RhoGAP"/>
    <property type="match status" value="1"/>
</dbReference>
<dbReference type="Proteomes" id="UP001212411">
    <property type="component" value="Chromosome 2"/>
</dbReference>
<dbReference type="PANTHER" id="PTHR23176:SF128">
    <property type="entry name" value="RHO GTPASE-ACTIVATING PROTEIN RGD1"/>
    <property type="match status" value="1"/>
</dbReference>
<feature type="region of interest" description="Disordered" evidence="5">
    <location>
        <begin position="359"/>
        <end position="378"/>
    </location>
</feature>
<reference evidence="8 9" key="1">
    <citation type="journal article" date="2023" name="G3 (Bethesda)">
        <title>A high-quality reference genome for the fission yeast Schizosaccharomyces osmophilus.</title>
        <authorList>
            <person name="Jia G.S."/>
            <person name="Zhang W.C."/>
            <person name="Liang Y."/>
            <person name="Liu X.H."/>
            <person name="Rhind N."/>
            <person name="Pidoux A."/>
            <person name="Brysch-Herzberg M."/>
            <person name="Du L.L."/>
        </authorList>
    </citation>
    <scope>NUCLEOTIDE SEQUENCE [LARGE SCALE GENOMIC DNA]</scope>
    <source>
        <strain evidence="8 9">CBS 15793</strain>
    </source>
</reference>
<keyword evidence="9" id="KW-1185">Reference proteome</keyword>
<dbReference type="SUPFAM" id="SSF57716">
    <property type="entry name" value="Glucocorticoid receptor-like (DNA-binding domain)"/>
    <property type="match status" value="1"/>
</dbReference>
<dbReference type="SMART" id="SM00324">
    <property type="entry name" value="RhoGAP"/>
    <property type="match status" value="1"/>
</dbReference>
<gene>
    <name evidence="8" type="primary">rga4</name>
    <name evidence="8" type="ORF">SOMG_03161</name>
</gene>
<dbReference type="CDD" id="cd00159">
    <property type="entry name" value="RhoGAP"/>
    <property type="match status" value="1"/>
</dbReference>
<evidence type="ECO:0000259" key="7">
    <source>
        <dbReference type="PROSITE" id="PS50238"/>
    </source>
</evidence>
<feature type="region of interest" description="Disordered" evidence="5">
    <location>
        <begin position="267"/>
        <end position="323"/>
    </location>
</feature>
<dbReference type="PANTHER" id="PTHR23176">
    <property type="entry name" value="RHO/RAC/CDC GTPASE-ACTIVATING PROTEIN"/>
    <property type="match status" value="1"/>
</dbReference>
<evidence type="ECO:0000256" key="5">
    <source>
        <dbReference type="SAM" id="MobiDB-lite"/>
    </source>
</evidence>
<keyword evidence="2 4" id="KW-0479">Metal-binding</keyword>
<feature type="domain" description="LIM zinc-binding" evidence="6">
    <location>
        <begin position="7"/>
        <end position="69"/>
    </location>
</feature>
<dbReference type="InterPro" id="IPR000198">
    <property type="entry name" value="RhoGAP_dom"/>
</dbReference>
<dbReference type="SMART" id="SM00132">
    <property type="entry name" value="LIM"/>
    <property type="match status" value="2"/>
</dbReference>
<dbReference type="GO" id="GO:0032153">
    <property type="term" value="C:cell division site"/>
    <property type="evidence" value="ECO:0007669"/>
    <property type="project" value="UniProtKB-ARBA"/>
</dbReference>
<dbReference type="AlphaFoldDB" id="A0AAE9WGS9"/>
<accession>A0AAE9WGS9</accession>
<dbReference type="GO" id="GO:0005938">
    <property type="term" value="C:cell cortex"/>
    <property type="evidence" value="ECO:0007669"/>
    <property type="project" value="UniProtKB-ARBA"/>
</dbReference>
<feature type="compositionally biased region" description="Basic and acidic residues" evidence="5">
    <location>
        <begin position="615"/>
        <end position="638"/>
    </location>
</feature>
<evidence type="ECO:0000313" key="9">
    <source>
        <dbReference type="Proteomes" id="UP001212411"/>
    </source>
</evidence>
<feature type="region of interest" description="Disordered" evidence="5">
    <location>
        <begin position="563"/>
        <end position="668"/>
    </location>
</feature>
<dbReference type="Pfam" id="PF00412">
    <property type="entry name" value="LIM"/>
    <property type="match status" value="2"/>
</dbReference>
<evidence type="ECO:0000256" key="2">
    <source>
        <dbReference type="ARBA" id="ARBA00022723"/>
    </source>
</evidence>
<dbReference type="KEGG" id="som:SOMG_03161"/>
<dbReference type="InterPro" id="IPR050729">
    <property type="entry name" value="Rho-GAP"/>
</dbReference>
<dbReference type="GO" id="GO:0005096">
    <property type="term" value="F:GTPase activator activity"/>
    <property type="evidence" value="ECO:0007669"/>
    <property type="project" value="UniProtKB-KW"/>
</dbReference>
<feature type="compositionally biased region" description="Basic residues" evidence="5">
    <location>
        <begin position="639"/>
        <end position="650"/>
    </location>
</feature>
<dbReference type="CDD" id="cd08368">
    <property type="entry name" value="LIM"/>
    <property type="match status" value="2"/>
</dbReference>
<feature type="compositionally biased region" description="Polar residues" evidence="5">
    <location>
        <begin position="301"/>
        <end position="311"/>
    </location>
</feature>
<dbReference type="InterPro" id="IPR008936">
    <property type="entry name" value="Rho_GTPase_activation_prot"/>
</dbReference>
<sequence length="903" mass="99872">MTAQSVNFCLKCWNEVKDDFTVSAFGKIWHTNCFTCCSCDKVLNPSSDKYAFDKGSLYCNDCVKICSHCALPIHEVTVMTGGQAYHPSCFTCSSCHDFLDSTAYAKSKGEMYCLPCLRYGQLNPQSSTEDVSHKLARVPSSPYEGTFPQACSCSPPKSSGVPQKVPNAMESSFSPTEQLYSSNAARPKLSIQTASSDSLNGSVPLQPIQEVLDNQELKPKPFQPQLVVSPVTPSAQTNNILPGSFESAKSGFSNANYSNLLAANPTHLHPQKSLDKDLPVPSPRNEQSAFPKLQKPVPTFLPSQSVTNSPSKHGALNGHSDPSVNRLRTAFRDVTNDRNGRALPIRNSVSNTRDLKQDTLGEAGYSPTRGQFPRYPSRLSKKNRCLSNEFGAQPSHNAISASSLTFSPRAKSFTLSQGNANHMFQRSGRRSSLVRASDVFSSNVFEFSDDQVQDLVAEVSYLQTQRSALLLEVSSLASFTDAVPCMPAELLEQDLIAKLTDRFDNLTKSFQSEITTLLLRRDALSATVTKLQNAYNTATEETAYLNVKNTELASLNNQLERELSSLKESRQSKRKSSFGLFGRKPGSSSYSPSPTQSPRESLSRLQMVASSLGFRPKDKENNKENEGSKPNSKIDLRKSLTKKFSWKRGSRIPTPSSIVEETGGEEQEDNIPEAGVCKLCGKYSAQLRAHYQDCLSSTIDRQYQVQRSNVSSAPLDSEQFDSENQTLTKVPSLITTCINFVETYGLDFEGLYRKSGATSQMKRIWALLLEGDVALHPSDDISAVTSVLKQYLRNLPNPIITFEEYFPFILAGSRTSFQEKVEGFRGVIERLPSVHSTILRLIIKHLSKVAKYSSENLMNSKNLAVVFSPTLVRDPENERDVVDMTVKNYALSFLIDYADEVLP</sequence>
<evidence type="ECO:0000256" key="1">
    <source>
        <dbReference type="ARBA" id="ARBA00022468"/>
    </source>
</evidence>
<dbReference type="GO" id="GO:0046872">
    <property type="term" value="F:metal ion binding"/>
    <property type="evidence" value="ECO:0007669"/>
    <property type="project" value="UniProtKB-KW"/>
</dbReference>
<protein>
    <submittedName>
        <fullName evidence="8">RhoGAP Rga4</fullName>
    </submittedName>
</protein>
<name>A0AAE9WGS9_9SCHI</name>
<dbReference type="PROSITE" id="PS50023">
    <property type="entry name" value="LIM_DOMAIN_2"/>
    <property type="match status" value="1"/>
</dbReference>
<dbReference type="Gene3D" id="2.10.110.10">
    <property type="entry name" value="Cysteine Rich Protein"/>
    <property type="match status" value="2"/>
</dbReference>
<proteinExistence type="predicted"/>
<evidence type="ECO:0000259" key="6">
    <source>
        <dbReference type="PROSITE" id="PS50023"/>
    </source>
</evidence>
<dbReference type="EMBL" id="CP115612">
    <property type="protein sequence ID" value="WBW74408.1"/>
    <property type="molecule type" value="Genomic_DNA"/>
</dbReference>
<dbReference type="RefSeq" id="XP_056038651.1">
    <property type="nucleotide sequence ID" value="XM_056181952.1"/>
</dbReference>
<feature type="domain" description="Rho-GAP" evidence="7">
    <location>
        <begin position="713"/>
        <end position="902"/>
    </location>
</feature>
<evidence type="ECO:0000313" key="8">
    <source>
        <dbReference type="EMBL" id="WBW74408.1"/>
    </source>
</evidence>
<keyword evidence="3 4" id="KW-0862">Zinc</keyword>
<dbReference type="GO" id="GO:0007165">
    <property type="term" value="P:signal transduction"/>
    <property type="evidence" value="ECO:0007669"/>
    <property type="project" value="InterPro"/>
</dbReference>
<dbReference type="Gene3D" id="1.10.555.10">
    <property type="entry name" value="Rho GTPase activation protein"/>
    <property type="match status" value="1"/>
</dbReference>
<dbReference type="PROSITE" id="PS00478">
    <property type="entry name" value="LIM_DOMAIN_1"/>
    <property type="match status" value="2"/>
</dbReference>